<name>A0A846HIB1_9CYAN</name>
<reference evidence="2 3" key="1">
    <citation type="journal article" date="2015" name="Genome Announc.">
        <title>Draft Genome Sequence of Cyanobacterium Hassallia byssoidea Strain VB512170, Isolated from Monuments in India.</title>
        <authorList>
            <person name="Singh D."/>
            <person name="Chandrababunaidu M.M."/>
            <person name="Panda A."/>
            <person name="Sen D."/>
            <person name="Bhattacharyya S."/>
            <person name="Adhikary S.P."/>
            <person name="Tripathy S."/>
        </authorList>
    </citation>
    <scope>NUCLEOTIDE SEQUENCE [LARGE SCALE GENOMIC DNA]</scope>
    <source>
        <strain evidence="2 3">VB512170</strain>
    </source>
</reference>
<comment type="caution">
    <text evidence="2">The sequence shown here is derived from an EMBL/GenBank/DDBJ whole genome shotgun (WGS) entry which is preliminary data.</text>
</comment>
<keyword evidence="3" id="KW-1185">Reference proteome</keyword>
<dbReference type="InterPro" id="IPR032269">
    <property type="entry name" value="DUF4833"/>
</dbReference>
<evidence type="ECO:0000259" key="1">
    <source>
        <dbReference type="Pfam" id="PF16117"/>
    </source>
</evidence>
<dbReference type="Proteomes" id="UP000031549">
    <property type="component" value="Unassembled WGS sequence"/>
</dbReference>
<dbReference type="RefSeq" id="WP_163519397.1">
    <property type="nucleotide sequence ID" value="NZ_JTCM02000152.1"/>
</dbReference>
<sequence length="185" mass="20088">MPKLVHRLANLSFVGGAIALLLVPTTSSYATSLNSIFFITKSDNGNQVHYGVQTNADCSLKTPKPVYPYWKLENGRLERLLSIEVPAFGIASQSVSGNEVVMEVNGFKARGISKLITIRSTRLKSQGCQISAFTKINGEATRLLQVDIDLTRNGLFGLGGTVHSITFYGAGQKQEKIVCKSNCSF</sequence>
<organism evidence="2 3">
    <name type="scientific">Hassallia byssoidea VB512170</name>
    <dbReference type="NCBI Taxonomy" id="1304833"/>
    <lineage>
        <taxon>Bacteria</taxon>
        <taxon>Bacillati</taxon>
        <taxon>Cyanobacteriota</taxon>
        <taxon>Cyanophyceae</taxon>
        <taxon>Nostocales</taxon>
        <taxon>Tolypothrichaceae</taxon>
        <taxon>Hassallia</taxon>
    </lineage>
</organism>
<dbReference type="AlphaFoldDB" id="A0A846HIB1"/>
<feature type="domain" description="DUF4833" evidence="1">
    <location>
        <begin position="37"/>
        <end position="178"/>
    </location>
</feature>
<dbReference type="Pfam" id="PF16117">
    <property type="entry name" value="DUF4833"/>
    <property type="match status" value="1"/>
</dbReference>
<gene>
    <name evidence="2" type="ORF">PI95_032450</name>
</gene>
<accession>A0A846HIB1</accession>
<dbReference type="EMBL" id="JTCM02000152">
    <property type="protein sequence ID" value="NEU77086.1"/>
    <property type="molecule type" value="Genomic_DNA"/>
</dbReference>
<protein>
    <submittedName>
        <fullName evidence="2">DUF4833 domain-containing protein</fullName>
    </submittedName>
</protein>
<evidence type="ECO:0000313" key="3">
    <source>
        <dbReference type="Proteomes" id="UP000031549"/>
    </source>
</evidence>
<proteinExistence type="predicted"/>
<evidence type="ECO:0000313" key="2">
    <source>
        <dbReference type="EMBL" id="NEU77086.1"/>
    </source>
</evidence>